<evidence type="ECO:0000256" key="1">
    <source>
        <dbReference type="ARBA" id="ARBA00022884"/>
    </source>
</evidence>
<gene>
    <name evidence="4" type="ORF">OKIOD_LOCUS15082</name>
</gene>
<dbReference type="SMART" id="SM00361">
    <property type="entry name" value="RRM_1"/>
    <property type="match status" value="3"/>
</dbReference>
<dbReference type="Pfam" id="PF00076">
    <property type="entry name" value="RRM_1"/>
    <property type="match status" value="2"/>
</dbReference>
<dbReference type="InterPro" id="IPR003954">
    <property type="entry name" value="RRM_euk-type"/>
</dbReference>
<evidence type="ECO:0000313" key="5">
    <source>
        <dbReference type="Proteomes" id="UP001158576"/>
    </source>
</evidence>
<evidence type="ECO:0000313" key="4">
    <source>
        <dbReference type="EMBL" id="CAG5112061.1"/>
    </source>
</evidence>
<dbReference type="PANTHER" id="PTHR47330:SF1">
    <property type="entry name" value="POLY(U)-BINDING-SPLICING FACTOR PUF60"/>
    <property type="match status" value="1"/>
</dbReference>
<dbReference type="SUPFAM" id="SSF54928">
    <property type="entry name" value="RNA-binding domain, RBD"/>
    <property type="match status" value="2"/>
</dbReference>
<evidence type="ECO:0000256" key="2">
    <source>
        <dbReference type="PROSITE-ProRule" id="PRU00176"/>
    </source>
</evidence>
<feature type="domain" description="RRM" evidence="3">
    <location>
        <begin position="224"/>
        <end position="298"/>
    </location>
</feature>
<dbReference type="InterPro" id="IPR035979">
    <property type="entry name" value="RBD_domain_sf"/>
</dbReference>
<dbReference type="InterPro" id="IPR012677">
    <property type="entry name" value="Nucleotide-bd_a/b_plait_sf"/>
</dbReference>
<sequence length="505" mass="55786">MSGASGATYFGQPALYGLMKKVDLPERDERELKSSENAGELPTVGGLSTWIAVNAFGEVLAGLAAPLDNVFPSNLTPISKEEHESILLARTFAMECSLRHAKKKQKEKEKALQQQQIARQRAVHLMCRIYVGAVNYEVGEATVKTSFETFGPVRSVDMIYDINTGRHKGFAFVEFETPEAAHLACEDMQGATVGGRSVKVGRTSNMGMAEHFISQFAQEAARYNRIYVASVHENLSDDDIRAVFEAFGRVVSCSLVRDVSDPETHCGYGYIEFENPESMEEAVKAMDRYDLGGKMLRVCACVVPPSLQNITTSNNKDLKDEDKLKPAMMLSEMIKRTEALGRMLPDAEGSSQPMEVDQKAIAGPKGSAAAEKSINSSSIEADAQNVTLSGQDQRNFLMNKLSRAPQTRVLVLRNMLKADELDGEVEAEVTEECENYGKVTKVVIYQERQSADTDAEIVVKIFVQFSLPQEVQTAISALDKRWFNGNQISAQIYDQTAFDMKDYTG</sequence>
<dbReference type="Gene3D" id="3.30.70.330">
    <property type="match status" value="3"/>
</dbReference>
<accession>A0ABN7T378</accession>
<name>A0ABN7T378_OIKDI</name>
<keyword evidence="5" id="KW-1185">Reference proteome</keyword>
<dbReference type="EMBL" id="OU015567">
    <property type="protein sequence ID" value="CAG5112061.1"/>
    <property type="molecule type" value="Genomic_DNA"/>
</dbReference>
<dbReference type="InterPro" id="IPR000504">
    <property type="entry name" value="RRM_dom"/>
</dbReference>
<protein>
    <submittedName>
        <fullName evidence="4">Oidioi.mRNA.OKI2018_I69.chr2.g6317.t1.cds</fullName>
    </submittedName>
</protein>
<dbReference type="SMART" id="SM00360">
    <property type="entry name" value="RRM"/>
    <property type="match status" value="3"/>
</dbReference>
<dbReference type="PROSITE" id="PS50102">
    <property type="entry name" value="RRM"/>
    <property type="match status" value="2"/>
</dbReference>
<keyword evidence="1 2" id="KW-0694">RNA-binding</keyword>
<dbReference type="InterPro" id="IPR051974">
    <property type="entry name" value="PUF60_regulator"/>
</dbReference>
<feature type="domain" description="RRM" evidence="3">
    <location>
        <begin position="127"/>
        <end position="205"/>
    </location>
</feature>
<proteinExistence type="predicted"/>
<dbReference type="InterPro" id="IPR034211">
    <property type="entry name" value="PUF60_RRM2"/>
</dbReference>
<dbReference type="CDD" id="cd12371">
    <property type="entry name" value="RRM2_PUF60"/>
    <property type="match status" value="1"/>
</dbReference>
<dbReference type="PANTHER" id="PTHR47330">
    <property type="entry name" value="POLY(U)-BINDING-SPLICING FACTOR PUF60-B-RELATED"/>
    <property type="match status" value="1"/>
</dbReference>
<reference evidence="4 5" key="1">
    <citation type="submission" date="2021-04" db="EMBL/GenBank/DDBJ databases">
        <authorList>
            <person name="Bliznina A."/>
        </authorList>
    </citation>
    <scope>NUCLEOTIDE SEQUENCE [LARGE SCALE GENOMIC DNA]</scope>
</reference>
<evidence type="ECO:0000259" key="3">
    <source>
        <dbReference type="PROSITE" id="PS50102"/>
    </source>
</evidence>
<dbReference type="Proteomes" id="UP001158576">
    <property type="component" value="Chromosome 2"/>
</dbReference>
<organism evidence="4 5">
    <name type="scientific">Oikopleura dioica</name>
    <name type="common">Tunicate</name>
    <dbReference type="NCBI Taxonomy" id="34765"/>
    <lineage>
        <taxon>Eukaryota</taxon>
        <taxon>Metazoa</taxon>
        <taxon>Chordata</taxon>
        <taxon>Tunicata</taxon>
        <taxon>Appendicularia</taxon>
        <taxon>Copelata</taxon>
        <taxon>Oikopleuridae</taxon>
        <taxon>Oikopleura</taxon>
    </lineage>
</organism>